<comment type="caution">
    <text evidence="1">The sequence shown here is derived from an EMBL/GenBank/DDBJ whole genome shotgun (WGS) entry which is preliminary data.</text>
</comment>
<keyword evidence="2" id="KW-1185">Reference proteome</keyword>
<name>A0ABV4NT67_9GAMM</name>
<dbReference type="RefSeq" id="WP_371844694.1">
    <property type="nucleotide sequence ID" value="NZ_JBGMEL010000022.1"/>
</dbReference>
<organism evidence="1 2">
    <name type="scientific">Microbulbifer echini</name>
    <dbReference type="NCBI Taxonomy" id="1529067"/>
    <lineage>
        <taxon>Bacteria</taxon>
        <taxon>Pseudomonadati</taxon>
        <taxon>Pseudomonadota</taxon>
        <taxon>Gammaproteobacteria</taxon>
        <taxon>Cellvibrionales</taxon>
        <taxon>Microbulbiferaceae</taxon>
        <taxon>Microbulbifer</taxon>
    </lineage>
</organism>
<evidence type="ECO:0000313" key="1">
    <source>
        <dbReference type="EMBL" id="MFA0792318.1"/>
    </source>
</evidence>
<proteinExistence type="predicted"/>
<dbReference type="Proteomes" id="UP001569414">
    <property type="component" value="Unassembled WGS sequence"/>
</dbReference>
<evidence type="ECO:0000313" key="2">
    <source>
        <dbReference type="Proteomes" id="UP001569414"/>
    </source>
</evidence>
<accession>A0ABV4NT67</accession>
<dbReference type="EMBL" id="JBGMEL010000022">
    <property type="protein sequence ID" value="MFA0792318.1"/>
    <property type="molecule type" value="Genomic_DNA"/>
</dbReference>
<protein>
    <submittedName>
        <fullName evidence="1">Uncharacterized protein</fullName>
    </submittedName>
</protein>
<reference evidence="1 2" key="1">
    <citation type="submission" date="2024-08" db="EMBL/GenBank/DDBJ databases">
        <authorList>
            <person name="Ishaq N."/>
        </authorList>
    </citation>
    <scope>NUCLEOTIDE SEQUENCE [LARGE SCALE GENOMIC DNA]</scope>
    <source>
        <strain evidence="1 2">JCM 30400</strain>
    </source>
</reference>
<sequence>MLHTLFENLVSTGPESIAFARIFFDAASIVHDRINLAKKKLVYQLIHNHPPDFITLPEKVLLRGVGRYEQAKGDMIEISRGYTGLIVSAEYGEFAIRPQSPTLYASKMVPGLTIKFEGGDIDPVHSLVLRQDGKTFVYKRLP</sequence>
<gene>
    <name evidence="1" type="ORF">ACCI51_17405</name>
</gene>